<dbReference type="CDD" id="cd00293">
    <property type="entry name" value="USP-like"/>
    <property type="match status" value="1"/>
</dbReference>
<comment type="caution">
    <text evidence="3">The sequence shown here is derived from an EMBL/GenBank/DDBJ whole genome shotgun (WGS) entry which is preliminary data.</text>
</comment>
<gene>
    <name evidence="3" type="ORF">GGQ61_000031</name>
</gene>
<dbReference type="Gene3D" id="3.40.50.12370">
    <property type="match status" value="1"/>
</dbReference>
<dbReference type="Proteomes" id="UP000530564">
    <property type="component" value="Unassembled WGS sequence"/>
</dbReference>
<name>A0A839ZTM3_9CAUL</name>
<sequence>MAYDDLLVCFSSYPDPTPPDVISEAARVTAALGASACAVAGHIKIPLKSNQLAEMLMHLSDVARDEEAKSLRNAQSVMKGFQSAAESFGLTATTKIIPAELHTMIDRLVQMARTRSLTILPIEAFATVPGGLAEALIFGSGRPVVLFAHGQRMPAHPRFERIVVAWDGGRAAARAVADAMPLLRRAEEVSVLAVTGDKPSVAKGALGELIRHLAACGVAAVPQEVMKTNPDIGRVINDNAVATGADLLVMGAFGHSRVREFVLGGATQSLLVEPSVPLFMSH</sequence>
<reference evidence="3 4" key="1">
    <citation type="submission" date="2020-08" db="EMBL/GenBank/DDBJ databases">
        <title>Genomic Encyclopedia of Type Strains, Phase IV (KMG-IV): sequencing the most valuable type-strain genomes for metagenomic binning, comparative biology and taxonomic classification.</title>
        <authorList>
            <person name="Goeker M."/>
        </authorList>
    </citation>
    <scope>NUCLEOTIDE SEQUENCE [LARGE SCALE GENOMIC DNA]</scope>
    <source>
        <strain evidence="3 4">DSM 21793</strain>
    </source>
</reference>
<feature type="domain" description="UspA" evidence="2">
    <location>
        <begin position="159"/>
        <end position="279"/>
    </location>
</feature>
<accession>A0A839ZTM3</accession>
<dbReference type="InterPro" id="IPR006016">
    <property type="entry name" value="UspA"/>
</dbReference>
<dbReference type="PRINTS" id="PR01438">
    <property type="entry name" value="UNVRSLSTRESS"/>
</dbReference>
<dbReference type="InterPro" id="IPR006015">
    <property type="entry name" value="Universal_stress_UspA"/>
</dbReference>
<proteinExistence type="inferred from homology"/>
<organism evidence="3 4">
    <name type="scientific">Phenylobacterium haematophilum</name>
    <dbReference type="NCBI Taxonomy" id="98513"/>
    <lineage>
        <taxon>Bacteria</taxon>
        <taxon>Pseudomonadati</taxon>
        <taxon>Pseudomonadota</taxon>
        <taxon>Alphaproteobacteria</taxon>
        <taxon>Caulobacterales</taxon>
        <taxon>Caulobacteraceae</taxon>
        <taxon>Phenylobacterium</taxon>
    </lineage>
</organism>
<dbReference type="EMBL" id="JACIDK010000001">
    <property type="protein sequence ID" value="MBB3889334.1"/>
    <property type="molecule type" value="Genomic_DNA"/>
</dbReference>
<evidence type="ECO:0000313" key="3">
    <source>
        <dbReference type="EMBL" id="MBB3889334.1"/>
    </source>
</evidence>
<comment type="similarity">
    <text evidence="1">Belongs to the universal stress protein A family.</text>
</comment>
<evidence type="ECO:0000256" key="1">
    <source>
        <dbReference type="ARBA" id="ARBA00008791"/>
    </source>
</evidence>
<protein>
    <submittedName>
        <fullName evidence="3">Nucleotide-binding universal stress UspA family protein</fullName>
    </submittedName>
</protein>
<evidence type="ECO:0000313" key="4">
    <source>
        <dbReference type="Proteomes" id="UP000530564"/>
    </source>
</evidence>
<keyword evidence="4" id="KW-1185">Reference proteome</keyword>
<dbReference type="SUPFAM" id="SSF52402">
    <property type="entry name" value="Adenine nucleotide alpha hydrolases-like"/>
    <property type="match status" value="1"/>
</dbReference>
<dbReference type="RefSeq" id="WP_183769352.1">
    <property type="nucleotide sequence ID" value="NZ_JACIDK010000001.1"/>
</dbReference>
<evidence type="ECO:0000259" key="2">
    <source>
        <dbReference type="Pfam" id="PF00582"/>
    </source>
</evidence>
<dbReference type="AlphaFoldDB" id="A0A839ZTM3"/>
<dbReference type="Pfam" id="PF00582">
    <property type="entry name" value="Usp"/>
    <property type="match status" value="1"/>
</dbReference>